<gene>
    <name evidence="1" type="ORF">RRF57_011220</name>
</gene>
<proteinExistence type="predicted"/>
<sequence>MSIPPNTLSLKSDPLFEVTVAVLKLPFAHWVSTIKPPRAVSPFKLPVGIALGRAGRMWMPAWLCNSISVIPLVKPKLPSIWKVAP</sequence>
<evidence type="ECO:0000313" key="1">
    <source>
        <dbReference type="EMBL" id="KAK5635508.1"/>
    </source>
</evidence>
<dbReference type="AlphaFoldDB" id="A0AAN7UXS1"/>
<dbReference type="EMBL" id="JAWHQM010000054">
    <property type="protein sequence ID" value="KAK5635508.1"/>
    <property type="molecule type" value="Genomic_DNA"/>
</dbReference>
<name>A0AAN7UXS1_9PEZI</name>
<accession>A0AAN7UXS1</accession>
<reference evidence="1 2" key="1">
    <citation type="submission" date="2023-10" db="EMBL/GenBank/DDBJ databases">
        <title>Draft genome sequence of Xylaria bambusicola isolate GMP-LS, the root and basal stem rot pathogen of sugarcane in Indonesia.</title>
        <authorList>
            <person name="Selvaraj P."/>
            <person name="Muralishankar V."/>
            <person name="Muruganantham S."/>
            <person name="Sp S."/>
            <person name="Haryani S."/>
            <person name="Lau K.J.X."/>
            <person name="Naqvi N.I."/>
        </authorList>
    </citation>
    <scope>NUCLEOTIDE SEQUENCE [LARGE SCALE GENOMIC DNA]</scope>
    <source>
        <strain evidence="1">GMP-LS</strain>
    </source>
</reference>
<protein>
    <submittedName>
        <fullName evidence="1">Uncharacterized protein</fullName>
    </submittedName>
</protein>
<keyword evidence="2" id="KW-1185">Reference proteome</keyword>
<comment type="caution">
    <text evidence="1">The sequence shown here is derived from an EMBL/GenBank/DDBJ whole genome shotgun (WGS) entry which is preliminary data.</text>
</comment>
<evidence type="ECO:0000313" key="2">
    <source>
        <dbReference type="Proteomes" id="UP001305414"/>
    </source>
</evidence>
<dbReference type="Proteomes" id="UP001305414">
    <property type="component" value="Unassembled WGS sequence"/>
</dbReference>
<organism evidence="1 2">
    <name type="scientific">Xylaria bambusicola</name>
    <dbReference type="NCBI Taxonomy" id="326684"/>
    <lineage>
        <taxon>Eukaryota</taxon>
        <taxon>Fungi</taxon>
        <taxon>Dikarya</taxon>
        <taxon>Ascomycota</taxon>
        <taxon>Pezizomycotina</taxon>
        <taxon>Sordariomycetes</taxon>
        <taxon>Xylariomycetidae</taxon>
        <taxon>Xylariales</taxon>
        <taxon>Xylariaceae</taxon>
        <taxon>Xylaria</taxon>
    </lineage>
</organism>